<reference evidence="1 2" key="1">
    <citation type="journal article" date="2008" name="J. Bacteriol.">
        <title>Insights into plant cell wall degradation from the genome sequence of the soil bacterium Cellvibrio japonicus.</title>
        <authorList>
            <person name="Deboy R.T."/>
            <person name="Mongodin E.F."/>
            <person name="Fouts D.E."/>
            <person name="Tailford L.E."/>
            <person name="Khouri H."/>
            <person name="Emerson J.B."/>
            <person name="Mohamoud Y."/>
            <person name="Watkins K."/>
            <person name="Henrissat B."/>
            <person name="Gilbert H.J."/>
            <person name="Nelson K.E."/>
        </authorList>
    </citation>
    <scope>NUCLEOTIDE SEQUENCE [LARGE SCALE GENOMIC DNA]</scope>
    <source>
        <strain evidence="1 2">Ueda107</strain>
    </source>
</reference>
<dbReference type="KEGG" id="cja:CJA_3765"/>
<keyword evidence="2" id="KW-1185">Reference proteome</keyword>
<dbReference type="AlphaFoldDB" id="B3PIN2"/>
<organism evidence="1 2">
    <name type="scientific">Cellvibrio japonicus (strain Ueda107)</name>
    <name type="common">Pseudomonas fluorescens subsp. cellulosa</name>
    <dbReference type="NCBI Taxonomy" id="498211"/>
    <lineage>
        <taxon>Bacteria</taxon>
        <taxon>Pseudomonadati</taxon>
        <taxon>Pseudomonadota</taxon>
        <taxon>Gammaproteobacteria</taxon>
        <taxon>Cellvibrionales</taxon>
        <taxon>Cellvibrionaceae</taxon>
        <taxon>Cellvibrio</taxon>
    </lineage>
</organism>
<evidence type="ECO:0000313" key="2">
    <source>
        <dbReference type="Proteomes" id="UP000001036"/>
    </source>
</evidence>
<evidence type="ECO:0000313" key="1">
    <source>
        <dbReference type="EMBL" id="ACE86310.1"/>
    </source>
</evidence>
<dbReference type="Proteomes" id="UP000001036">
    <property type="component" value="Chromosome"/>
</dbReference>
<gene>
    <name evidence="1" type="ordered locus">CJA_3765</name>
</gene>
<dbReference type="HOGENOM" id="CLU_3214047_0_0_6"/>
<protein>
    <submittedName>
        <fullName evidence="1">Uncharacterized protein</fullName>
    </submittedName>
</protein>
<name>B3PIN2_CELJU</name>
<proteinExistence type="predicted"/>
<sequence length="44" mass="5142">MKAGFFNGFFTEKRLLACALLAYFFKFSIAISAPKNHLLKYFYL</sequence>
<accession>B3PIN2</accession>
<dbReference type="EMBL" id="CP000934">
    <property type="protein sequence ID" value="ACE86310.1"/>
    <property type="molecule type" value="Genomic_DNA"/>
</dbReference>